<dbReference type="STRING" id="50340.PF66_03163"/>
<dbReference type="InterPro" id="IPR021676">
    <property type="entry name" value="DUF3262"/>
</dbReference>
<feature type="transmembrane region" description="Helical" evidence="1">
    <location>
        <begin position="60"/>
        <end position="76"/>
    </location>
</feature>
<dbReference type="PATRIC" id="fig|50340.43.peg.459"/>
<reference evidence="2 3" key="1">
    <citation type="journal article" date="2015" name="PLoS ONE">
        <title>Rice-Infecting Pseudomonas Genomes Are Highly Accessorized and Harbor Multiple Putative Virulence Mechanisms to Cause Sheath Brown Rot.</title>
        <authorList>
            <person name="Quibod I.L."/>
            <person name="Grande G."/>
            <person name="Oreiro E.G."/>
            <person name="Borja F.N."/>
            <person name="Dossa G.S."/>
            <person name="Mauleon R."/>
            <person name="Cruz C.V."/>
            <person name="Oliva R."/>
        </authorList>
    </citation>
    <scope>NUCLEOTIDE SEQUENCE [LARGE SCALE GENOMIC DNA]</scope>
    <source>
        <strain evidence="2 3">IRRI 6609</strain>
    </source>
</reference>
<dbReference type="Proteomes" id="UP000037931">
    <property type="component" value="Unassembled WGS sequence"/>
</dbReference>
<organism evidence="2 3">
    <name type="scientific">Pseudomonas asplenii</name>
    <dbReference type="NCBI Taxonomy" id="53407"/>
    <lineage>
        <taxon>Bacteria</taxon>
        <taxon>Pseudomonadati</taxon>
        <taxon>Pseudomonadota</taxon>
        <taxon>Gammaproteobacteria</taxon>
        <taxon>Pseudomonadales</taxon>
        <taxon>Pseudomonadaceae</taxon>
        <taxon>Pseudomonas</taxon>
    </lineage>
</organism>
<name>A0A0N0E3P8_9PSED</name>
<proteinExistence type="predicted"/>
<dbReference type="EMBL" id="JSYZ01000010">
    <property type="protein sequence ID" value="KPA90355.1"/>
    <property type="molecule type" value="Genomic_DNA"/>
</dbReference>
<comment type="caution">
    <text evidence="2">The sequence shown here is derived from an EMBL/GenBank/DDBJ whole genome shotgun (WGS) entry which is preliminary data.</text>
</comment>
<dbReference type="AlphaFoldDB" id="A0A0N0E3P8"/>
<accession>A0A0N0E3P8</accession>
<evidence type="ECO:0000313" key="3">
    <source>
        <dbReference type="Proteomes" id="UP000037931"/>
    </source>
</evidence>
<keyword evidence="1" id="KW-0472">Membrane</keyword>
<dbReference type="RefSeq" id="WP_054063171.1">
    <property type="nucleotide sequence ID" value="NZ_JSYZ01000010.1"/>
</dbReference>
<dbReference type="OrthoDB" id="6905768at2"/>
<keyword evidence="1" id="KW-1133">Transmembrane helix</keyword>
<feature type="transmembrane region" description="Helical" evidence="1">
    <location>
        <begin position="20"/>
        <end position="40"/>
    </location>
</feature>
<evidence type="ECO:0000256" key="1">
    <source>
        <dbReference type="SAM" id="Phobius"/>
    </source>
</evidence>
<sequence length="77" mass="8278">MSMTDFQLKAFGAMGGFTPAQTTALLCGLVLALVFAAWAIGSAYRAWARGQLSQGRWAEITAKVALIYILLTLLLLN</sequence>
<evidence type="ECO:0000313" key="2">
    <source>
        <dbReference type="EMBL" id="KPA90355.1"/>
    </source>
</evidence>
<protein>
    <submittedName>
        <fullName evidence="2">Integrating conjugative element protein, PFL_4701 family</fullName>
    </submittedName>
</protein>
<dbReference type="NCBIfam" id="TIGR03758">
    <property type="entry name" value="conj_TIGR03758"/>
    <property type="match status" value="1"/>
</dbReference>
<keyword evidence="1" id="KW-0812">Transmembrane</keyword>
<keyword evidence="3" id="KW-1185">Reference proteome</keyword>
<dbReference type="Pfam" id="PF11660">
    <property type="entry name" value="DUF3262"/>
    <property type="match status" value="1"/>
</dbReference>
<gene>
    <name evidence="2" type="ORF">PF66_03163</name>
</gene>